<sequence length="156" mass="18388">MKCEEHLEVFENGFEDGKFNLRVEYYGGDGRRTLLAIIYDLYQPIYGPEYVYPFECAKDFWGVYMDAEEVVGEEYHLGKPKFITRSLVDRVNSSLDGMELPDEIKHSIDIKNAEIYKLKEGLLVIGRNFLFDEARKILFVFNKPQVKDLLLKYLRR</sequence>
<dbReference type="KEGG" id="thei:K1720_05625"/>
<dbReference type="Pfam" id="PF09638">
    <property type="entry name" value="Ph1570"/>
    <property type="match status" value="1"/>
</dbReference>
<dbReference type="EMBL" id="CP080572">
    <property type="protein sequence ID" value="USG99033.1"/>
    <property type="molecule type" value="Genomic_DNA"/>
</dbReference>
<evidence type="ECO:0000313" key="3">
    <source>
        <dbReference type="Proteomes" id="UP001056425"/>
    </source>
</evidence>
<gene>
    <name evidence="2" type="ORF">K1720_05625</name>
</gene>
<dbReference type="InterPro" id="IPR036807">
    <property type="entry name" value="PH1570-like_sf"/>
</dbReference>
<accession>A0A9E7SBM1</accession>
<dbReference type="GeneID" id="72777806"/>
<reference evidence="2 3" key="1">
    <citation type="submission" date="2021-08" db="EMBL/GenBank/DDBJ databases">
        <title>Thermococcus onnuriiensis IOH2.</title>
        <authorList>
            <person name="Park Y.-J."/>
        </authorList>
    </citation>
    <scope>NUCLEOTIDE SEQUENCE [LARGE SCALE GENOMIC DNA]</scope>
    <source>
        <strain evidence="2 3">IOH2</strain>
    </source>
</reference>
<keyword evidence="3" id="KW-1185">Reference proteome</keyword>
<dbReference type="RefSeq" id="WP_251947374.1">
    <property type="nucleotide sequence ID" value="NZ_CP080572.1"/>
</dbReference>
<dbReference type="Gene3D" id="3.40.1600.10">
    <property type="entry name" value="PH1570-like"/>
    <property type="match status" value="1"/>
</dbReference>
<evidence type="ECO:0000313" key="2">
    <source>
        <dbReference type="EMBL" id="USG99033.1"/>
    </source>
</evidence>
<name>A0A9E7SBM1_9EURY</name>
<dbReference type="SUPFAM" id="SSF159902">
    <property type="entry name" value="PH1570-like"/>
    <property type="match status" value="1"/>
</dbReference>
<dbReference type="AlphaFoldDB" id="A0A9E7SBM1"/>
<evidence type="ECO:0000259" key="1">
    <source>
        <dbReference type="Pfam" id="PF09638"/>
    </source>
</evidence>
<dbReference type="Proteomes" id="UP001056425">
    <property type="component" value="Chromosome"/>
</dbReference>
<organism evidence="2 3">
    <name type="scientific">Thermococcus argininiproducens</name>
    <dbReference type="NCBI Taxonomy" id="2866384"/>
    <lineage>
        <taxon>Archaea</taxon>
        <taxon>Methanobacteriati</taxon>
        <taxon>Methanobacteriota</taxon>
        <taxon>Thermococci</taxon>
        <taxon>Thermococcales</taxon>
        <taxon>Thermococcaceae</taxon>
        <taxon>Thermococcus</taxon>
    </lineage>
</organism>
<feature type="domain" description="PH1570-like" evidence="1">
    <location>
        <begin position="1"/>
        <end position="154"/>
    </location>
</feature>
<dbReference type="InterPro" id="IPR023110">
    <property type="entry name" value="PH1570-like_domain"/>
</dbReference>
<protein>
    <recommendedName>
        <fullName evidence="1">PH1570-like domain-containing protein</fullName>
    </recommendedName>
</protein>
<proteinExistence type="predicted"/>